<proteinExistence type="predicted"/>
<evidence type="ECO:0000313" key="1">
    <source>
        <dbReference type="EMBL" id="EKC55922.1"/>
    </source>
</evidence>
<sequence length="26" mass="3096">DKDTASYPVQGFYKSGQRYEDTKLWL</sequence>
<organism evidence="1">
    <name type="scientific">human gut metagenome</name>
    <dbReference type="NCBI Taxonomy" id="408170"/>
    <lineage>
        <taxon>unclassified sequences</taxon>
        <taxon>metagenomes</taxon>
        <taxon>organismal metagenomes</taxon>
    </lineage>
</organism>
<reference evidence="1" key="1">
    <citation type="journal article" date="2013" name="Environ. Microbiol.">
        <title>Microbiota from the distal guts of lean and obese adolescents exhibit partial functional redundancy besides clear differences in community structure.</title>
        <authorList>
            <person name="Ferrer M."/>
            <person name="Ruiz A."/>
            <person name="Lanza F."/>
            <person name="Haange S.B."/>
            <person name="Oberbach A."/>
            <person name="Till H."/>
            <person name="Bargiela R."/>
            <person name="Campoy C."/>
            <person name="Segura M.T."/>
            <person name="Richter M."/>
            <person name="von Bergen M."/>
            <person name="Seifert J."/>
            <person name="Suarez A."/>
        </authorList>
    </citation>
    <scope>NUCLEOTIDE SEQUENCE</scope>
</reference>
<accession>K1S5D0</accession>
<feature type="non-terminal residue" evidence="1">
    <location>
        <position position="1"/>
    </location>
</feature>
<dbReference type="EMBL" id="AJWY01010297">
    <property type="protein sequence ID" value="EKC55922.1"/>
    <property type="molecule type" value="Genomic_DNA"/>
</dbReference>
<name>K1S5D0_9ZZZZ</name>
<comment type="caution">
    <text evidence="1">The sequence shown here is derived from an EMBL/GenBank/DDBJ whole genome shotgun (WGS) entry which is preliminary data.</text>
</comment>
<gene>
    <name evidence="1" type="ORF">LEA_15094</name>
</gene>
<dbReference type="AlphaFoldDB" id="K1S5D0"/>
<protein>
    <submittedName>
        <fullName evidence="1">Uncharacterized protein</fullName>
    </submittedName>
</protein>